<dbReference type="InterPro" id="IPR038883">
    <property type="entry name" value="AN11006-like"/>
</dbReference>
<evidence type="ECO:0008006" key="3">
    <source>
        <dbReference type="Google" id="ProtNLM"/>
    </source>
</evidence>
<dbReference type="EMBL" id="CP138588">
    <property type="protein sequence ID" value="WPH02794.1"/>
    <property type="molecule type" value="Genomic_DNA"/>
</dbReference>
<organism evidence="1 2">
    <name type="scientific">Acrodontium crateriforme</name>
    <dbReference type="NCBI Taxonomy" id="150365"/>
    <lineage>
        <taxon>Eukaryota</taxon>
        <taxon>Fungi</taxon>
        <taxon>Dikarya</taxon>
        <taxon>Ascomycota</taxon>
        <taxon>Pezizomycotina</taxon>
        <taxon>Dothideomycetes</taxon>
        <taxon>Dothideomycetidae</taxon>
        <taxon>Mycosphaerellales</taxon>
        <taxon>Teratosphaeriaceae</taxon>
        <taxon>Acrodontium</taxon>
    </lineage>
</organism>
<dbReference type="Proteomes" id="UP001303373">
    <property type="component" value="Chromosome 9"/>
</dbReference>
<evidence type="ECO:0000313" key="2">
    <source>
        <dbReference type="Proteomes" id="UP001303373"/>
    </source>
</evidence>
<dbReference type="PANTHER" id="PTHR42085:SF1">
    <property type="entry name" value="F-BOX DOMAIN-CONTAINING PROTEIN"/>
    <property type="match status" value="1"/>
</dbReference>
<accession>A0AAQ3M6Y7</accession>
<reference evidence="1 2" key="1">
    <citation type="submission" date="2023-11" db="EMBL/GenBank/DDBJ databases">
        <title>An acidophilic fungus is an integral part of prey digestion in a carnivorous sundew plant.</title>
        <authorList>
            <person name="Tsai I.J."/>
        </authorList>
    </citation>
    <scope>NUCLEOTIDE SEQUENCE [LARGE SCALE GENOMIC DNA]</scope>
    <source>
        <strain evidence="1">169a</strain>
    </source>
</reference>
<proteinExistence type="predicted"/>
<evidence type="ECO:0000313" key="1">
    <source>
        <dbReference type="EMBL" id="WPH02794.1"/>
    </source>
</evidence>
<keyword evidence="2" id="KW-1185">Reference proteome</keyword>
<gene>
    <name evidence="1" type="ORF">R9X50_00566200</name>
</gene>
<dbReference type="AlphaFoldDB" id="A0AAQ3M6Y7"/>
<protein>
    <recommendedName>
        <fullName evidence="3">F-box domain-containing protein</fullName>
    </recommendedName>
</protein>
<dbReference type="PANTHER" id="PTHR42085">
    <property type="entry name" value="F-BOX DOMAIN-CONTAINING PROTEIN"/>
    <property type="match status" value="1"/>
</dbReference>
<sequence length="277" mass="31260">MVVEIKKTTAMKETVLRKLRRGSKDGGSCVTFTVPPSRDTSINCSMPAQALDPSQLTFFDLPPELRNAIYDLVIQTTTLTLNSTDKSKENKKGAHLPARKPLTLLLVSKATRHEFMPLLLSTAHIVAPIEDFDFRGLSRISQSLYSTELKALRHNPNLVISLLTRNCSRADLARLRQWLMLRSNALDRLPWRYELAVAVPERSAARERMLHELGFFRRVLSNFGQTLDESLRWELGAVVQAFVDTEEAVKNGMDETLLWRRLEGLRMTRGISGGGTV</sequence>
<name>A0AAQ3M6Y7_9PEZI</name>